<sequence>MISFNCLPEQEVLADFVRRECIERIDIRFCRDDAAEGASETSIITCAPAEAEFATIYGITDLGEARAIHDVDLSAAGADELAAACRALFVAILDARRDPPDAAQRHQAEQDAISALSGHLSGPRD</sequence>
<protein>
    <submittedName>
        <fullName evidence="2">Uncharacterized protein</fullName>
    </submittedName>
</protein>
<evidence type="ECO:0000313" key="2">
    <source>
        <dbReference type="EMBL" id="SIR08943.1"/>
    </source>
</evidence>
<evidence type="ECO:0000256" key="1">
    <source>
        <dbReference type="SAM" id="MobiDB-lite"/>
    </source>
</evidence>
<dbReference type="Proteomes" id="UP000323956">
    <property type="component" value="Unassembled WGS sequence"/>
</dbReference>
<organism evidence="2 3">
    <name type="scientific">Paracoccus thiocyanatus</name>
    <dbReference type="NCBI Taxonomy" id="34006"/>
    <lineage>
        <taxon>Bacteria</taxon>
        <taxon>Pseudomonadati</taxon>
        <taxon>Pseudomonadota</taxon>
        <taxon>Alphaproteobacteria</taxon>
        <taxon>Rhodobacterales</taxon>
        <taxon>Paracoccaceae</taxon>
        <taxon>Paracoccus</taxon>
    </lineage>
</organism>
<dbReference type="EMBL" id="FTMK01000024">
    <property type="protein sequence ID" value="SIR08943.1"/>
    <property type="molecule type" value="Genomic_DNA"/>
</dbReference>
<gene>
    <name evidence="2" type="ORF">SAMN05421641_12429</name>
</gene>
<dbReference type="OrthoDB" id="7857082at2"/>
<reference evidence="2 3" key="1">
    <citation type="submission" date="2017-01" db="EMBL/GenBank/DDBJ databases">
        <authorList>
            <person name="Varghese N."/>
            <person name="Submissions S."/>
        </authorList>
    </citation>
    <scope>NUCLEOTIDE SEQUENCE [LARGE SCALE GENOMIC DNA]</scope>
    <source>
        <strain evidence="2 3">ATCC 700171</strain>
    </source>
</reference>
<feature type="compositionally biased region" description="Basic and acidic residues" evidence="1">
    <location>
        <begin position="100"/>
        <end position="109"/>
    </location>
</feature>
<proteinExistence type="predicted"/>
<accession>A0A1N6Y325</accession>
<feature type="region of interest" description="Disordered" evidence="1">
    <location>
        <begin position="100"/>
        <end position="125"/>
    </location>
</feature>
<evidence type="ECO:0000313" key="3">
    <source>
        <dbReference type="Proteomes" id="UP000323956"/>
    </source>
</evidence>
<dbReference type="RefSeq" id="WP_149766474.1">
    <property type="nucleotide sequence ID" value="NZ_FTMK01000024.1"/>
</dbReference>
<name>A0A1N6Y325_9RHOB</name>
<dbReference type="AlphaFoldDB" id="A0A1N6Y325"/>